<dbReference type="GO" id="GO:0009190">
    <property type="term" value="P:cyclic nucleotide biosynthetic process"/>
    <property type="evidence" value="ECO:0007669"/>
    <property type="project" value="InterPro"/>
</dbReference>
<dbReference type="EMBL" id="JAKELL010000044">
    <property type="protein sequence ID" value="KAH8988061.1"/>
    <property type="molecule type" value="Genomic_DNA"/>
</dbReference>
<dbReference type="InterPro" id="IPR001932">
    <property type="entry name" value="PPM-type_phosphatase-like_dom"/>
</dbReference>
<dbReference type="SMART" id="SM00044">
    <property type="entry name" value="CYCc"/>
    <property type="match status" value="1"/>
</dbReference>
<evidence type="ECO:0000259" key="5">
    <source>
        <dbReference type="PROSITE" id="PS50125"/>
    </source>
</evidence>
<dbReference type="SMART" id="SM00369">
    <property type="entry name" value="LRR_TYP"/>
    <property type="match status" value="9"/>
</dbReference>
<feature type="compositionally biased region" description="Basic and acidic residues" evidence="4">
    <location>
        <begin position="1396"/>
        <end position="1410"/>
    </location>
</feature>
<protein>
    <recommendedName>
        <fullName evidence="9">Adenylate cyclase</fullName>
    </recommendedName>
</protein>
<dbReference type="GO" id="GO:0035556">
    <property type="term" value="P:intracellular signal transduction"/>
    <property type="evidence" value="ECO:0007669"/>
    <property type="project" value="InterPro"/>
</dbReference>
<dbReference type="InterPro" id="IPR003591">
    <property type="entry name" value="Leu-rich_rpt_typical-subtyp"/>
</dbReference>
<comment type="caution">
    <text evidence="7">The sequence shown here is derived from an EMBL/GenBank/DDBJ whole genome shotgun (WGS) entry which is preliminary data.</text>
</comment>
<evidence type="ECO:0000256" key="3">
    <source>
        <dbReference type="ARBA" id="ARBA00022737"/>
    </source>
</evidence>
<feature type="region of interest" description="Disordered" evidence="4">
    <location>
        <begin position="291"/>
        <end position="331"/>
    </location>
</feature>
<feature type="compositionally biased region" description="Polar residues" evidence="4">
    <location>
        <begin position="130"/>
        <end position="148"/>
    </location>
</feature>
<keyword evidence="3" id="KW-0677">Repeat</keyword>
<dbReference type="SUPFAM" id="SSF52058">
    <property type="entry name" value="L domain-like"/>
    <property type="match status" value="2"/>
</dbReference>
<dbReference type="Gene3D" id="3.80.10.10">
    <property type="entry name" value="Ribonuclease Inhibitor"/>
    <property type="match status" value="3"/>
</dbReference>
<dbReference type="SMART" id="SM00332">
    <property type="entry name" value="PP2Cc"/>
    <property type="match status" value="1"/>
</dbReference>
<evidence type="ECO:0000256" key="1">
    <source>
        <dbReference type="ARBA" id="ARBA00022614"/>
    </source>
</evidence>
<dbReference type="InterPro" id="IPR001611">
    <property type="entry name" value="Leu-rich_rpt"/>
</dbReference>
<evidence type="ECO:0000313" key="8">
    <source>
        <dbReference type="Proteomes" id="UP001201163"/>
    </source>
</evidence>
<dbReference type="Pfam" id="PF00211">
    <property type="entry name" value="Guanylate_cyc"/>
    <property type="match status" value="1"/>
</dbReference>
<dbReference type="SUPFAM" id="SSF55073">
    <property type="entry name" value="Nucleotide cyclase"/>
    <property type="match status" value="1"/>
</dbReference>
<evidence type="ECO:0000256" key="2">
    <source>
        <dbReference type="ARBA" id="ARBA00022723"/>
    </source>
</evidence>
<dbReference type="Pfam" id="PF00481">
    <property type="entry name" value="PP2C"/>
    <property type="match status" value="1"/>
</dbReference>
<dbReference type="SUPFAM" id="SSF81606">
    <property type="entry name" value="PP2C-like"/>
    <property type="match status" value="1"/>
</dbReference>
<dbReference type="Pfam" id="PF00560">
    <property type="entry name" value="LRR_1"/>
    <property type="match status" value="1"/>
</dbReference>
<dbReference type="InterPro" id="IPR050216">
    <property type="entry name" value="LRR_domain-containing"/>
</dbReference>
<gene>
    <name evidence="7" type="ORF">EDB92DRAFT_1873591</name>
</gene>
<feature type="compositionally biased region" description="Basic and acidic residues" evidence="4">
    <location>
        <begin position="65"/>
        <end position="76"/>
    </location>
</feature>
<dbReference type="GO" id="GO:0005737">
    <property type="term" value="C:cytoplasm"/>
    <property type="evidence" value="ECO:0007669"/>
    <property type="project" value="TreeGrafter"/>
</dbReference>
<feature type="compositionally biased region" description="Polar residues" evidence="4">
    <location>
        <begin position="55"/>
        <end position="64"/>
    </location>
</feature>
<dbReference type="InterPro" id="IPR036457">
    <property type="entry name" value="PPM-type-like_dom_sf"/>
</dbReference>
<dbReference type="PROSITE" id="PS50125">
    <property type="entry name" value="GUANYLATE_CYCLASE_2"/>
    <property type="match status" value="1"/>
</dbReference>
<accession>A0AAD4LBS3</accession>
<dbReference type="PROSITE" id="PS51450">
    <property type="entry name" value="LRR"/>
    <property type="match status" value="2"/>
</dbReference>
<dbReference type="PROSITE" id="PS51746">
    <property type="entry name" value="PPM_2"/>
    <property type="match status" value="1"/>
</dbReference>
<dbReference type="InterPro" id="IPR001054">
    <property type="entry name" value="A/G_cyclase"/>
</dbReference>
<evidence type="ECO:0008006" key="9">
    <source>
        <dbReference type="Google" id="ProtNLM"/>
    </source>
</evidence>
<dbReference type="Gene3D" id="3.30.70.1230">
    <property type="entry name" value="Nucleotide cyclase"/>
    <property type="match status" value="1"/>
</dbReference>
<feature type="domain" description="PPM-type phosphatase" evidence="6">
    <location>
        <begin position="1082"/>
        <end position="1368"/>
    </location>
</feature>
<keyword evidence="1" id="KW-0433">Leucine-rich repeat</keyword>
<dbReference type="CDD" id="cd07302">
    <property type="entry name" value="CHD"/>
    <property type="match status" value="1"/>
</dbReference>
<dbReference type="InterPro" id="IPR029787">
    <property type="entry name" value="Nucleotide_cyclase"/>
</dbReference>
<dbReference type="InterPro" id="IPR055071">
    <property type="entry name" value="RA_PHLPP-like"/>
</dbReference>
<dbReference type="CDD" id="cd00143">
    <property type="entry name" value="PP2Cc"/>
    <property type="match status" value="1"/>
</dbReference>
<evidence type="ECO:0000256" key="4">
    <source>
        <dbReference type="SAM" id="MobiDB-lite"/>
    </source>
</evidence>
<dbReference type="PANTHER" id="PTHR48051">
    <property type="match status" value="1"/>
</dbReference>
<feature type="compositionally biased region" description="Basic and acidic residues" evidence="4">
    <location>
        <begin position="110"/>
        <end position="119"/>
    </location>
</feature>
<keyword evidence="8" id="KW-1185">Reference proteome</keyword>
<reference evidence="7" key="1">
    <citation type="submission" date="2022-01" db="EMBL/GenBank/DDBJ databases">
        <title>Comparative genomics reveals a dynamic genome evolution in the ectomycorrhizal milk-cap (Lactarius) mushrooms.</title>
        <authorList>
            <consortium name="DOE Joint Genome Institute"/>
            <person name="Lebreton A."/>
            <person name="Tang N."/>
            <person name="Kuo A."/>
            <person name="LaButti K."/>
            <person name="Drula E."/>
            <person name="Barry K."/>
            <person name="Clum A."/>
            <person name="Lipzen A."/>
            <person name="Mousain D."/>
            <person name="Ng V."/>
            <person name="Wang R."/>
            <person name="Wang X."/>
            <person name="Dai Y."/>
            <person name="Henrissat B."/>
            <person name="Grigoriev I.V."/>
            <person name="Guerin-Laguette A."/>
            <person name="Yu F."/>
            <person name="Martin F.M."/>
        </authorList>
    </citation>
    <scope>NUCLEOTIDE SEQUENCE</scope>
    <source>
        <strain evidence="7">QP</strain>
    </source>
</reference>
<dbReference type="PANTHER" id="PTHR48051:SF1">
    <property type="entry name" value="RAS SUPPRESSOR PROTEIN 1"/>
    <property type="match status" value="1"/>
</dbReference>
<dbReference type="Proteomes" id="UP001201163">
    <property type="component" value="Unassembled WGS sequence"/>
</dbReference>
<proteinExistence type="predicted"/>
<dbReference type="Pfam" id="PF13855">
    <property type="entry name" value="LRR_8"/>
    <property type="match status" value="2"/>
</dbReference>
<feature type="region of interest" description="Disordered" evidence="4">
    <location>
        <begin position="1"/>
        <end position="172"/>
    </location>
</feature>
<feature type="compositionally biased region" description="Basic and acidic residues" evidence="4">
    <location>
        <begin position="250"/>
        <end position="260"/>
    </location>
</feature>
<dbReference type="Gene3D" id="3.60.40.10">
    <property type="entry name" value="PPM-type phosphatase domain"/>
    <property type="match status" value="1"/>
</dbReference>
<feature type="compositionally biased region" description="Basic residues" evidence="4">
    <location>
        <begin position="314"/>
        <end position="324"/>
    </location>
</feature>
<dbReference type="InterPro" id="IPR032675">
    <property type="entry name" value="LRR_dom_sf"/>
</dbReference>
<sequence length="1806" mass="198729">MALGTQGYPRNPQLLASFGQSPPQSSSDLVWTDIEPPSLPSKGSKPFGFMPSFSPPRNQGSRSTRSTESHSAEDHASNTGSSNGHGHRELRKPKSFMNPLNVIRRARSRVRLDSEDRDMQAANKSPLPTFVSSGGDSSFLNMDPSSSRLRAVRGRDKKKSKGGAVSTDSSVVPPEFDLDLRRMEGIIDPSLLPKLSHSPPVSGIGFGEPSGSGFSAEGRALTPSSSSSSPPNLGGPVFSDPFMSRPPSVRSRDSAQDHRRMSPRTIAPAAVPPHLVSPSGAQEGIAAWKAPPSWVSGDQPEPDVSSSEDEKAPSSKRKTRRRATLSRTLQSPGVEARNYKIRVHCGINEHRILTCSLATTAAQLSAVLNTTLFGREGREDHRLYLKERGRERMLAQTERPADIVRRRLEQAGYDVADGLDTLGEEDLSFLMKFVYKSTVLGPAEEDMIFTDYKNVDLTNKSLRTVPVVLYAHAEDIRSLTLSRNPMLDIPGDFVQLCTSLQELRLSNMSIKKVPQSVQNFRTLMGLDLSSNRIGDITDTFLYRLPDLQELRVQNNRMERLPWYFPRLHMLRLLNISNNKFQDVPEEVCKMSSLEELDISFNMISQLPENVRSWHRLKVLTIVGNRVTRIPDSFQHLSTLAVLDCRRNNITELGAVSLLPSLEELLVGDNCVQALDLSSGPLLKKIHISRNDITQISLAPGPVGRMPVALTYLNVASAKLSSLDDLALGQLTSLEELILDRNKFRAIPESLGELSLLHSFSCSDNLLGALPSSIGRLQKLERLDVHNNNLTEFPAALWNCGSLERINMASNLIAHIRLPSPLPASASASFSSSASSPAVNVMLESALSSTATLVPTLADRKVSTAGSVAPSRLLPPLVKTLQRLYLGENRLTDDALPLLMILRELRVLNLSFNDIQELPRQFFREIVLLEELYLSGNKLAGLPTEDLPRLNRLEVLYLNGNRLLTLPQELGKVINLAVLDVGSNGLRYNISNWEFDWNWNFNKNLKYLNLSGNKHLRIQTWQRQGDREGPSNGLLDRLAGFQELTQLRVLGLMDVTTTLAVNIPDDTEDRRVRTSVTLVNQLQYGIADNLGNREYLSMFDLVQPAFRGGRDEAIFAMFGRSHASPHNTHISKFLHDNFVSTFTEQLKTLDSSKGESYPDALRRTFLKLNRLTHDHLFSTYSTGANGRKMSQASHRSAGTLFGISAADAAGGMSSIGASGVVAYFRGHHLFVANVGNALAVMSRRGQAQVVSVKHEPFDRNEIMRIRAAEGWVSPKGLVNDEADVSRSFGYYHLLPIVNARPDVSSLKLSELDEFLIIANNGLWDFVSYQTAVDIARSERADPMIAAQKLRDFAVSYGSDGTTMIMVISLAGMFTPRGQENDHPLQDAELFPPPRRNRKDEVGDNETGRLDPEISPPVGQVVLAFTDIVNSTHLWDVNETAMRTAVTMHHQLLRRHVRICGGYEVKTEGDAFMVAFTTVSAALLWCSSVQMLLLEEPWPKEILDLPEGREVYDAEGTLIVRGLSLRMGIHCGAPVCEMDLVSRRMDYYGPMVNRASRVANSAAGGQILLSADALRELRVEAASVEFQLITTVDALQSLELQYITVGERKLKGLEIPEVMTAVYPQKLLGRLHMPPPAVAAQPAPAAPTEAAAEHPNAEELSLDSAGAALPWVECSWTPKQVRELAQLAVRLQTLASGRVFRPLPVRKGSHAQVVAPADVDSGRFLYSDFGALVPTVSERASEAEVLGVLDFLLVQLELAVESLSARLDAPSGLAAGVETIRAALTSRLQSGHPLDPGTLQQVLELLGR</sequence>
<feature type="region of interest" description="Disordered" evidence="4">
    <location>
        <begin position="1376"/>
        <end position="1413"/>
    </location>
</feature>
<dbReference type="Pfam" id="PF23010">
    <property type="entry name" value="RA_3"/>
    <property type="match status" value="1"/>
</dbReference>
<name>A0AAD4LBS3_9AGAM</name>
<feature type="region of interest" description="Disordered" evidence="4">
    <location>
        <begin position="202"/>
        <end position="279"/>
    </location>
</feature>
<evidence type="ECO:0000259" key="6">
    <source>
        <dbReference type="PROSITE" id="PS51746"/>
    </source>
</evidence>
<organism evidence="7 8">
    <name type="scientific">Lactarius akahatsu</name>
    <dbReference type="NCBI Taxonomy" id="416441"/>
    <lineage>
        <taxon>Eukaryota</taxon>
        <taxon>Fungi</taxon>
        <taxon>Dikarya</taxon>
        <taxon>Basidiomycota</taxon>
        <taxon>Agaricomycotina</taxon>
        <taxon>Agaricomycetes</taxon>
        <taxon>Russulales</taxon>
        <taxon>Russulaceae</taxon>
        <taxon>Lactarius</taxon>
    </lineage>
</organism>
<keyword evidence="2" id="KW-0479">Metal-binding</keyword>
<feature type="domain" description="Guanylate cyclase" evidence="5">
    <location>
        <begin position="1420"/>
        <end position="1557"/>
    </location>
</feature>
<feature type="compositionally biased region" description="Basic residues" evidence="4">
    <location>
        <begin position="150"/>
        <end position="161"/>
    </location>
</feature>
<dbReference type="GO" id="GO:0046872">
    <property type="term" value="F:metal ion binding"/>
    <property type="evidence" value="ECO:0007669"/>
    <property type="project" value="UniProtKB-KW"/>
</dbReference>
<evidence type="ECO:0000313" key="7">
    <source>
        <dbReference type="EMBL" id="KAH8988061.1"/>
    </source>
</evidence>
<dbReference type="SMART" id="SM00364">
    <property type="entry name" value="LRR_BAC"/>
    <property type="match status" value="10"/>
</dbReference>
<feature type="compositionally biased region" description="Polar residues" evidence="4">
    <location>
        <begin position="18"/>
        <end position="29"/>
    </location>
</feature>